<sequence>MRNVLFLGFLLMFLPFFAKADIEDQMYSDLNLSISTLGEKIEHCRKIALENKPSESTISYLKDKSDSFFSILPYVNYLAMEKCTLEQKKNLAYVLLYVKSNSSRETTINLIKSTEKLTFSVDHSQKVNFESLDQESKAFILSNDFFSKPFDVLGLFEKVTEE</sequence>
<reference evidence="3" key="1">
    <citation type="submission" date="2002-12" db="EMBL/GenBank/DDBJ databases">
        <title>Complete genome sequence of Vibrio vulnificus CMCP6.</title>
        <authorList>
            <person name="Rhee J.H."/>
            <person name="Kim S.Y."/>
            <person name="Chung S.S."/>
            <person name="Kim J.J."/>
            <person name="Moon Y.H."/>
            <person name="Jeong H."/>
            <person name="Choy H.E."/>
        </authorList>
    </citation>
    <scope>NUCLEOTIDE SEQUENCE [LARGE SCALE GENOMIC DNA]</scope>
    <source>
        <strain evidence="3">CMCP6</strain>
    </source>
</reference>
<keyword evidence="1" id="KW-0732">Signal</keyword>
<proteinExistence type="predicted"/>
<feature type="signal peptide" evidence="1">
    <location>
        <begin position="1"/>
        <end position="20"/>
    </location>
</feature>
<evidence type="ECO:0000313" key="2">
    <source>
        <dbReference type="EMBL" id="ADV91971.1"/>
    </source>
</evidence>
<feature type="chain" id="PRO_5018086018" evidence="1">
    <location>
        <begin position="21"/>
        <end position="162"/>
    </location>
</feature>
<gene>
    <name evidence="2" type="ordered locus">VV2_1691</name>
</gene>
<dbReference type="Proteomes" id="UP000002275">
    <property type="component" value="Chromosome II"/>
</dbReference>
<evidence type="ECO:0000256" key="1">
    <source>
        <dbReference type="SAM" id="SignalP"/>
    </source>
</evidence>
<evidence type="ECO:0000313" key="3">
    <source>
        <dbReference type="Proteomes" id="UP000002275"/>
    </source>
</evidence>
<reference evidence="2 3" key="2">
    <citation type="journal article" date="2003" name="Infect. Immun.">
        <title>Characterization and pathogenic significance of Vibrio vulnificus antigens preferentially expressed in septicemic patients.</title>
        <authorList>
            <person name="Kim Y.R."/>
            <person name="Lee S.E."/>
            <person name="Kim C.M."/>
            <person name="Kim S.Y."/>
            <person name="Shin E.K."/>
            <person name="Shin D.H."/>
            <person name="Chung S.S."/>
            <person name="Choy H.E."/>
            <person name="Progulske-Fox A."/>
            <person name="Hillman J.D."/>
            <person name="Handfield M."/>
            <person name="Rhee J.H."/>
        </authorList>
    </citation>
    <scope>NUCLEOTIDE SEQUENCE [LARGE SCALE GENOMIC DNA]</scope>
    <source>
        <strain evidence="2 3">CMCP6</strain>
    </source>
</reference>
<accession>A0A3Q0MFD7</accession>
<name>A0A3Q0MFD7_VIBVU</name>
<dbReference type="EMBL" id="AE016796">
    <property type="protein sequence ID" value="ADV91971.1"/>
    <property type="molecule type" value="Genomic_DNA"/>
</dbReference>
<protein>
    <submittedName>
        <fullName evidence="2">Uncharacterized protein</fullName>
    </submittedName>
</protein>
<organism evidence="2 3">
    <name type="scientific">Vibrio vulnificus (strain CMCP6)</name>
    <dbReference type="NCBI Taxonomy" id="216895"/>
    <lineage>
        <taxon>Bacteria</taxon>
        <taxon>Pseudomonadati</taxon>
        <taxon>Pseudomonadota</taxon>
        <taxon>Gammaproteobacteria</taxon>
        <taxon>Vibrionales</taxon>
        <taxon>Vibrionaceae</taxon>
        <taxon>Vibrio</taxon>
    </lineage>
</organism>
<dbReference type="RefSeq" id="WP_011081546.1">
    <property type="nucleotide sequence ID" value="NC_004460.2"/>
</dbReference>
<dbReference type="KEGG" id="vvu:VV2_1691"/>
<reference evidence="2 3" key="3">
    <citation type="journal article" date="2011" name="Mol. Syst. Biol.">
        <title>Integrative genome-scale metabolic analysis of Vibrio vulnificus for drug targeting and discovery.</title>
        <authorList>
            <person name="Kim H.U."/>
            <person name="Kim S.Y."/>
            <person name="Jeong H."/>
            <person name="Kim T.Y."/>
            <person name="Kim J.J."/>
            <person name="Choy H.E."/>
            <person name="Yi K.Y."/>
            <person name="Rhee J.H."/>
            <person name="Lee S.Y."/>
        </authorList>
    </citation>
    <scope>NUCLEOTIDE SEQUENCE [LARGE SCALE GENOMIC DNA]</scope>
    <source>
        <strain evidence="2 3">CMCP6</strain>
    </source>
</reference>
<dbReference type="AlphaFoldDB" id="A0A3Q0MFD7"/>